<organism evidence="2 3">
    <name type="scientific">Frankliniella occidentalis</name>
    <name type="common">Western flower thrips</name>
    <name type="synonym">Euthrips occidentalis</name>
    <dbReference type="NCBI Taxonomy" id="133901"/>
    <lineage>
        <taxon>Eukaryota</taxon>
        <taxon>Metazoa</taxon>
        <taxon>Ecdysozoa</taxon>
        <taxon>Arthropoda</taxon>
        <taxon>Hexapoda</taxon>
        <taxon>Insecta</taxon>
        <taxon>Pterygota</taxon>
        <taxon>Neoptera</taxon>
        <taxon>Paraneoptera</taxon>
        <taxon>Thysanoptera</taxon>
        <taxon>Terebrantia</taxon>
        <taxon>Thripoidea</taxon>
        <taxon>Thripidae</taxon>
        <taxon>Frankliniella</taxon>
    </lineage>
</organism>
<dbReference type="Proteomes" id="UP000504606">
    <property type="component" value="Unplaced"/>
</dbReference>
<dbReference type="GeneID" id="113204800"/>
<keyword evidence="2" id="KW-1185">Reference proteome</keyword>
<gene>
    <name evidence="3" type="primary">LOC113204800</name>
</gene>
<name>A0A6J1S5G0_FRAOC</name>
<evidence type="ECO:0000256" key="1">
    <source>
        <dbReference type="SAM" id="SignalP"/>
    </source>
</evidence>
<feature type="signal peptide" evidence="1">
    <location>
        <begin position="1"/>
        <end position="25"/>
    </location>
</feature>
<feature type="chain" id="PRO_5026777087" evidence="1">
    <location>
        <begin position="26"/>
        <end position="120"/>
    </location>
</feature>
<proteinExistence type="predicted"/>
<dbReference type="OrthoDB" id="10483529at2759"/>
<evidence type="ECO:0000313" key="3">
    <source>
        <dbReference type="RefSeq" id="XP_026275898.1"/>
    </source>
</evidence>
<accession>A0A6J1S5G0</accession>
<dbReference type="AlphaFoldDB" id="A0A6J1S5G0"/>
<sequence length="120" mass="12738">MAESPMPTVLFISVFVFLFFKFCLGGPQLATLGMLGPLAAHLGHDAHLEDGAKAEAANMAEALPLPLVRDLVRKCPVGTVYSVAVGGCKDLVRSTKSSSQRLELLMPYLLAATQQGHASQ</sequence>
<dbReference type="KEGG" id="foc:113204800"/>
<reference evidence="3" key="1">
    <citation type="submission" date="2025-08" db="UniProtKB">
        <authorList>
            <consortium name="RefSeq"/>
        </authorList>
    </citation>
    <scope>IDENTIFICATION</scope>
    <source>
        <tissue evidence="3">Whole organism</tissue>
    </source>
</reference>
<protein>
    <submittedName>
        <fullName evidence="3">Uncharacterized protein LOC113204800</fullName>
    </submittedName>
</protein>
<dbReference type="RefSeq" id="XP_026275898.1">
    <property type="nucleotide sequence ID" value="XM_026420113.2"/>
</dbReference>
<evidence type="ECO:0000313" key="2">
    <source>
        <dbReference type="Proteomes" id="UP000504606"/>
    </source>
</evidence>
<keyword evidence="1" id="KW-0732">Signal</keyword>